<keyword evidence="6" id="KW-1185">Reference proteome</keyword>
<gene>
    <name evidence="5" type="ORF">ODALV1_LOCUS30852</name>
</gene>
<evidence type="ECO:0000313" key="5">
    <source>
        <dbReference type="EMBL" id="CAL8146544.1"/>
    </source>
</evidence>
<dbReference type="Pfam" id="PF01255">
    <property type="entry name" value="Prenyltransf"/>
    <property type="match status" value="1"/>
</dbReference>
<dbReference type="InterPro" id="IPR001441">
    <property type="entry name" value="UPP_synth-like"/>
</dbReference>
<keyword evidence="2 4" id="KW-0808">Transferase</keyword>
<name>A0ABP1S972_9HEXA</name>
<comment type="catalytic activity">
    <reaction evidence="3">
        <text>n isopentenyl diphosphate + (2E,6E)-farnesyl diphosphate = a di-trans,poly-cis-polyprenyl diphosphate + n diphosphate</text>
        <dbReference type="Rhea" id="RHEA:53008"/>
        <dbReference type="Rhea" id="RHEA-COMP:19494"/>
        <dbReference type="ChEBI" id="CHEBI:33019"/>
        <dbReference type="ChEBI" id="CHEBI:128769"/>
        <dbReference type="ChEBI" id="CHEBI:136960"/>
        <dbReference type="ChEBI" id="CHEBI:175763"/>
        <dbReference type="EC" id="2.5.1.87"/>
    </reaction>
</comment>
<evidence type="ECO:0000256" key="3">
    <source>
        <dbReference type="ARBA" id="ARBA00047353"/>
    </source>
</evidence>
<evidence type="ECO:0000256" key="2">
    <source>
        <dbReference type="ARBA" id="ARBA00022679"/>
    </source>
</evidence>
<evidence type="ECO:0000313" key="6">
    <source>
        <dbReference type="Proteomes" id="UP001642540"/>
    </source>
</evidence>
<dbReference type="EMBL" id="CAXLJM020000164">
    <property type="protein sequence ID" value="CAL8146544.1"/>
    <property type="molecule type" value="Genomic_DNA"/>
</dbReference>
<evidence type="ECO:0000256" key="1">
    <source>
        <dbReference type="ARBA" id="ARBA00005432"/>
    </source>
</evidence>
<comment type="caution">
    <text evidence="5">The sequence shown here is derived from an EMBL/GenBank/DDBJ whole genome shotgun (WGS) entry which is preliminary data.</text>
</comment>
<organism evidence="5 6">
    <name type="scientific">Orchesella dallaii</name>
    <dbReference type="NCBI Taxonomy" id="48710"/>
    <lineage>
        <taxon>Eukaryota</taxon>
        <taxon>Metazoa</taxon>
        <taxon>Ecdysozoa</taxon>
        <taxon>Arthropoda</taxon>
        <taxon>Hexapoda</taxon>
        <taxon>Collembola</taxon>
        <taxon>Entomobryomorpha</taxon>
        <taxon>Entomobryoidea</taxon>
        <taxon>Orchesellidae</taxon>
        <taxon>Orchesellinae</taxon>
        <taxon>Orchesella</taxon>
    </lineage>
</organism>
<dbReference type="Gene3D" id="3.40.1180.10">
    <property type="entry name" value="Decaprenyl diphosphate synthase-like"/>
    <property type="match status" value="1"/>
</dbReference>
<dbReference type="EC" id="2.5.1.-" evidence="4"/>
<dbReference type="InterPro" id="IPR036424">
    <property type="entry name" value="UPP_synth-like_sf"/>
</dbReference>
<dbReference type="InterPro" id="IPR018520">
    <property type="entry name" value="UPP_synth-like_CS"/>
</dbReference>
<evidence type="ECO:0000256" key="4">
    <source>
        <dbReference type="RuleBase" id="RU363018"/>
    </source>
</evidence>
<proteinExistence type="inferred from homology"/>
<dbReference type="PROSITE" id="PS01066">
    <property type="entry name" value="UPP_SYNTHASE"/>
    <property type="match status" value="1"/>
</dbReference>
<dbReference type="PANTHER" id="PTHR10291">
    <property type="entry name" value="DEHYDRODOLICHYL DIPHOSPHATE SYNTHASE FAMILY MEMBER"/>
    <property type="match status" value="1"/>
</dbReference>
<protein>
    <recommendedName>
        <fullName evidence="4">Alkyl transferase</fullName>
        <ecNumber evidence="4">2.5.1.-</ecNumber>
    </recommendedName>
</protein>
<dbReference type="CDD" id="cd00475">
    <property type="entry name" value="Cis_IPPS"/>
    <property type="match status" value="1"/>
</dbReference>
<dbReference type="NCBIfam" id="TIGR00055">
    <property type="entry name" value="uppS"/>
    <property type="match status" value="1"/>
</dbReference>
<accession>A0ABP1S972</accession>
<comment type="similarity">
    <text evidence="1 4">Belongs to the UPP synthase family.</text>
</comment>
<sequence>MIFCRPKISAKLLSNSRKTSHTVAISPKIDIYDLHHIHFHLYYSNRRYAKERNMPTTYGHKIGLDTKLNEVLRWCVDLGIREVTMFMFSKANFKRSPEEVAYLFQIFSDKLQRFLDASDTINDGLRFQILGVWPLIPPNLQHLIANAVIKTKDNSKITFNIGFAHSARHLIHDGVKRVAEGLHRKEIKQSDVDEYLVENAMQLYPHHNVDVLVRTSETRLSDFVLWECNEGQLCFNETLWPQYSYWNLLEAVMLYQKRDFSSSWQVCQNAMIEEKRKRQNVNTSKQEEKRKEKFLQGLRKQVWDVLYKAEQIPVQ</sequence>
<dbReference type="PANTHER" id="PTHR10291:SF43">
    <property type="entry name" value="DEHYDRODOLICHYL DIPHOSPHATE SYNTHASE COMPLEX SUBUNIT DHDDS"/>
    <property type="match status" value="1"/>
</dbReference>
<dbReference type="SUPFAM" id="SSF64005">
    <property type="entry name" value="Undecaprenyl diphosphate synthase"/>
    <property type="match status" value="1"/>
</dbReference>
<dbReference type="Proteomes" id="UP001642540">
    <property type="component" value="Unassembled WGS sequence"/>
</dbReference>
<reference evidence="5 6" key="1">
    <citation type="submission" date="2024-08" db="EMBL/GenBank/DDBJ databases">
        <authorList>
            <person name="Cucini C."/>
            <person name="Frati F."/>
        </authorList>
    </citation>
    <scope>NUCLEOTIDE SEQUENCE [LARGE SCALE GENOMIC DNA]</scope>
</reference>